<dbReference type="EMBL" id="JAAMPI010001289">
    <property type="protein sequence ID" value="KAF4625813.1"/>
    <property type="molecule type" value="Genomic_DNA"/>
</dbReference>
<sequence>MNLFTENAGEEVRSLFADRQNSRKPSVSNITKLPHPMAPHWLYDILRKPTQIKTHLGVIDPNRVFSKLIGLWKGKHGHLPKIELYGIFPSSNIVLHAHSPDEIARAITDFVSTEKCSGKLRLNRTQRRGISEYRELRIESNNFRNPGNPEDSKLMEKYYLAFNKIFFLAALKNLCTIEYHGRDPDFLGECRGNLCSAAKAIPSNSTCLIILFGHDISGESDNQELLLKLYLGGLLMQYRLSESCWQRAAFAIESVTKKSRLGRVHSLACDYDEMDKMPEDNSVDWAG</sequence>
<proteinExistence type="predicted"/>
<organism evidence="1 2">
    <name type="scientific">Cudoniella acicularis</name>
    <dbReference type="NCBI Taxonomy" id="354080"/>
    <lineage>
        <taxon>Eukaryota</taxon>
        <taxon>Fungi</taxon>
        <taxon>Dikarya</taxon>
        <taxon>Ascomycota</taxon>
        <taxon>Pezizomycotina</taxon>
        <taxon>Leotiomycetes</taxon>
        <taxon>Helotiales</taxon>
        <taxon>Tricladiaceae</taxon>
        <taxon>Cudoniella</taxon>
    </lineage>
</organism>
<comment type="caution">
    <text evidence="1">The sequence shown here is derived from an EMBL/GenBank/DDBJ whole genome shotgun (WGS) entry which is preliminary data.</text>
</comment>
<dbReference type="OrthoDB" id="3564909at2759"/>
<evidence type="ECO:0000313" key="2">
    <source>
        <dbReference type="Proteomes" id="UP000566819"/>
    </source>
</evidence>
<keyword evidence="2" id="KW-1185">Reference proteome</keyword>
<accession>A0A8H4VX15</accession>
<name>A0A8H4VX15_9HELO</name>
<protein>
    <submittedName>
        <fullName evidence="1">Uncharacterized protein</fullName>
    </submittedName>
</protein>
<dbReference type="AlphaFoldDB" id="A0A8H4VX15"/>
<dbReference type="Proteomes" id="UP000566819">
    <property type="component" value="Unassembled WGS sequence"/>
</dbReference>
<gene>
    <name evidence="1" type="ORF">G7Y89_g12352</name>
</gene>
<evidence type="ECO:0000313" key="1">
    <source>
        <dbReference type="EMBL" id="KAF4625813.1"/>
    </source>
</evidence>
<reference evidence="1 2" key="1">
    <citation type="submission" date="2020-03" db="EMBL/GenBank/DDBJ databases">
        <title>Draft Genome Sequence of Cudoniella acicularis.</title>
        <authorList>
            <person name="Buettner E."/>
            <person name="Kellner H."/>
        </authorList>
    </citation>
    <scope>NUCLEOTIDE SEQUENCE [LARGE SCALE GENOMIC DNA]</scope>
    <source>
        <strain evidence="1 2">DSM 108380</strain>
    </source>
</reference>